<dbReference type="EMBL" id="JACHCC010000003">
    <property type="protein sequence ID" value="MBB6499335.1"/>
    <property type="molecule type" value="Genomic_DNA"/>
</dbReference>
<accession>A0A7X0J1R2</accession>
<proteinExistence type="predicted"/>
<comment type="caution">
    <text evidence="1">The sequence shown here is derived from an EMBL/GenBank/DDBJ whole genome shotgun (WGS) entry which is preliminary data.</text>
</comment>
<evidence type="ECO:0000313" key="2">
    <source>
        <dbReference type="Proteomes" id="UP000521017"/>
    </source>
</evidence>
<organism evidence="1 2">
    <name type="scientific">Pedobacter cryoconitis</name>
    <dbReference type="NCBI Taxonomy" id="188932"/>
    <lineage>
        <taxon>Bacteria</taxon>
        <taxon>Pseudomonadati</taxon>
        <taxon>Bacteroidota</taxon>
        <taxon>Sphingobacteriia</taxon>
        <taxon>Sphingobacteriales</taxon>
        <taxon>Sphingobacteriaceae</taxon>
        <taxon>Pedobacter</taxon>
    </lineage>
</organism>
<evidence type="ECO:0000313" key="1">
    <source>
        <dbReference type="EMBL" id="MBB6499335.1"/>
    </source>
</evidence>
<reference evidence="1 2" key="1">
    <citation type="submission" date="2020-08" db="EMBL/GenBank/DDBJ databases">
        <title>Genomic Encyclopedia of Type Strains, Phase IV (KMG-V): Genome sequencing to study the core and pangenomes of soil and plant-associated prokaryotes.</title>
        <authorList>
            <person name="Whitman W."/>
        </authorList>
    </citation>
    <scope>NUCLEOTIDE SEQUENCE [LARGE SCALE GENOMIC DNA]</scope>
    <source>
        <strain evidence="1 2">M2T3</strain>
    </source>
</reference>
<dbReference type="Proteomes" id="UP000521017">
    <property type="component" value="Unassembled WGS sequence"/>
</dbReference>
<dbReference type="AlphaFoldDB" id="A0A7X0J1R2"/>
<dbReference type="RefSeq" id="WP_260409337.1">
    <property type="nucleotide sequence ID" value="NZ_JACHCC010000003.1"/>
</dbReference>
<name>A0A7X0J1R2_9SPHI</name>
<protein>
    <submittedName>
        <fullName evidence="1">Uncharacterized protein</fullName>
    </submittedName>
</protein>
<gene>
    <name evidence="1" type="ORF">HDF25_001476</name>
</gene>
<sequence length="40" mass="4416">MQRLTADKKSGGQGDFCMRVFNLETCTARPYGQIIPGLVL</sequence>